<reference evidence="2 3" key="1">
    <citation type="journal article" date="2004" name="Nat. Genet.">
        <title>Evidence in the Legionella pneumophila genome for exploitation of host cell functions and high genome plasticity.</title>
        <authorList>
            <person name="Cazalet C."/>
            <person name="Rusniok C."/>
            <person name="Bruggemann H."/>
            <person name="Zidane N."/>
            <person name="Magnier A."/>
            <person name="Ma L."/>
            <person name="Tichit M."/>
            <person name="Jarraud S."/>
            <person name="Bouchier C."/>
            <person name="Vandenesch F."/>
            <person name="Kunst F."/>
            <person name="Etienne J."/>
            <person name="Glaser P."/>
            <person name="Buchrieser C."/>
        </authorList>
    </citation>
    <scope>NUCLEOTIDE SEQUENCE [LARGE SCALE GENOMIC DNA]</scope>
    <source>
        <strain evidence="2 3">Lens</strain>
    </source>
</reference>
<evidence type="ECO:0000313" key="3">
    <source>
        <dbReference type="Proteomes" id="UP000002517"/>
    </source>
</evidence>
<dbReference type="PANTHER" id="PTHR47515">
    <property type="entry name" value="LOW CALCIUM RESPONSE LOCUS PROTEIN T"/>
    <property type="match status" value="1"/>
</dbReference>
<dbReference type="InterPro" id="IPR012337">
    <property type="entry name" value="RNaseH-like_sf"/>
</dbReference>
<feature type="domain" description="Integrase catalytic" evidence="1">
    <location>
        <begin position="175"/>
        <end position="337"/>
    </location>
</feature>
<dbReference type="KEGG" id="lpf:lpl2293"/>
<dbReference type="SUPFAM" id="SSF53098">
    <property type="entry name" value="Ribonuclease H-like"/>
    <property type="match status" value="1"/>
</dbReference>
<dbReference type="HOGENOM" id="CLU_064679_0_0_6"/>
<organism evidence="2 3">
    <name type="scientific">Legionella pneumophila (strain Lens)</name>
    <dbReference type="NCBI Taxonomy" id="297245"/>
    <lineage>
        <taxon>Bacteria</taxon>
        <taxon>Pseudomonadati</taxon>
        <taxon>Pseudomonadota</taxon>
        <taxon>Gammaproteobacteria</taxon>
        <taxon>Legionellales</taxon>
        <taxon>Legionellaceae</taxon>
        <taxon>Legionella</taxon>
    </lineage>
</organism>
<dbReference type="Gene3D" id="3.30.420.10">
    <property type="entry name" value="Ribonuclease H-like superfamily/Ribonuclease H"/>
    <property type="match status" value="1"/>
</dbReference>
<dbReference type="PANTHER" id="PTHR47515:SF2">
    <property type="entry name" value="INTEGRASE CORE DOMAIN PROTEIN"/>
    <property type="match status" value="1"/>
</dbReference>
<evidence type="ECO:0000259" key="1">
    <source>
        <dbReference type="PROSITE" id="PS50994"/>
    </source>
</evidence>
<dbReference type="AlphaFoldDB" id="Q5WU77"/>
<dbReference type="PROSITE" id="PS50994">
    <property type="entry name" value="INTEGRASE"/>
    <property type="match status" value="1"/>
</dbReference>
<dbReference type="InterPro" id="IPR001584">
    <property type="entry name" value="Integrase_cat-core"/>
</dbReference>
<proteinExistence type="predicted"/>
<dbReference type="LegioList" id="lpl2293"/>
<dbReference type="GO" id="GO:0015074">
    <property type="term" value="P:DNA integration"/>
    <property type="evidence" value="ECO:0007669"/>
    <property type="project" value="InterPro"/>
</dbReference>
<dbReference type="InterPro" id="IPR036397">
    <property type="entry name" value="RNaseH_sf"/>
</dbReference>
<accession>Q5WU77</accession>
<dbReference type="Proteomes" id="UP000002517">
    <property type="component" value="Chromosome"/>
</dbReference>
<gene>
    <name evidence="2" type="ordered locus">lpl2293</name>
</gene>
<dbReference type="Pfam" id="PF13683">
    <property type="entry name" value="rve_3"/>
    <property type="match status" value="1"/>
</dbReference>
<evidence type="ECO:0000313" key="2">
    <source>
        <dbReference type="EMBL" id="CAH16533.1"/>
    </source>
</evidence>
<sequence>MKTFFILIFYLLRSFAIMLSPGGTKKLVAENIILRKQLIITNRTRKKAPNLTKWERLLFAFLSGIVGIQRLFKTAVVIKPETLLKLHKNLVNKKYSSLFSRNSKRKPGLKGPNQDIINAVIAMKQRNPRFGCRRIAMQMNNIFGLNIDKDVVRRILAKFYRPTSGDKGPSWLTFIGHMKDSLWSIDFFRCESINLKSFWVMIVMDQFSRRIIGFASHQGDLHGLAICCMFNKIISEIKPPKYLSSDNDPLFQFHRWQANLRILEIEEIKTIPYTPISHPFVERLIRICRNELLDQTLFWTKSDLAAKFALFQTYFNEKRAHMGINGDTPNQIVNHDKSQVIDIKNYRWQKLCRGLFQLPIAA</sequence>
<dbReference type="EMBL" id="CR628337">
    <property type="protein sequence ID" value="CAH16533.1"/>
    <property type="molecule type" value="Genomic_DNA"/>
</dbReference>
<dbReference type="RefSeq" id="WP_011216260.1">
    <property type="nucleotide sequence ID" value="NC_006369.1"/>
</dbReference>
<dbReference type="GO" id="GO:0003676">
    <property type="term" value="F:nucleic acid binding"/>
    <property type="evidence" value="ECO:0007669"/>
    <property type="project" value="InterPro"/>
</dbReference>
<name>Q5WU77_LEGPL</name>
<protein>
    <recommendedName>
        <fullName evidence="1">Integrase catalytic domain-containing protein</fullName>
    </recommendedName>
</protein>